<sequence length="823" mass="90197">MAEKMDVVNVSSGISGESNEGVSGGMVDGSESKTLAEEIPSDKGVLSEGVRVSEESMVLDGELNSVSGSGWNVVESGSLEISEKHDPSKSRVVEMMSRDNGWGRWGFMDLVGRVLDGRFSMDEEVEDVKTSGDGREANLVTGMNAWQGVIGEPASVNGNDVEITDIDKDSDKLKSDCLVEETGFIENQNLVSNELVPDGKLETHEESNVSADNGNEVERTDNDKDSDTLNSDCLVEETGLNGNQDLVSNELVPDGTLEGSEVIDVNFLVPKTRGEHHITEKEGEYYVSDLVWGKVRSHPWWPGQIFEPTDASDKAAKHFKRGSYLIAYFGDQTFAWNEGSKIKPFRLHFSQMEKQSNSDGFSHAVHCALDEVARRVELGLSCPCLPEEVQDKFKIQVVSNAGIWEKSSIRAGGDILSSAATFSPGELVQFLESVAGCPQSKTDRLQFRTVKSQLLAFNRWKGHYALSVLEECGGLLEDDIQVTLKGDGKDFEGAYDFSSKKRKSTARGGSSQKRKHPSGDEDCRNIKQKHISALMSSSSSTLQNVDGKKSIKRTGRKPVSETINSIPSNPKVKRRKSLLSTSPGGDISSQSKRSGEKSGETTLRSRGGTLASDGGGESQMVEIIPEDIPTPDVILSKLILAAKIPMQGFNVMISEVDFFREFRNSICLEKSSSGNAEMDAGKHKGKQPSNSETADTFGFEGTKDSYWTDRIIQNYSQDQVLFEPKNPNEKAVQVINLDDIKERDTVVVDLDPEKPSVLMNEASDQPTALILNFTNLDSIPPITSLNEIFSRYGPLNESETEILTKSKRHEGYLQEAGRCGNCF</sequence>
<feature type="compositionally biased region" description="Basic and acidic residues" evidence="1">
    <location>
        <begin position="216"/>
        <end position="227"/>
    </location>
</feature>
<feature type="domain" description="PWWP" evidence="2">
    <location>
        <begin position="287"/>
        <end position="348"/>
    </location>
</feature>
<feature type="region of interest" description="Disordered" evidence="1">
    <location>
        <begin position="673"/>
        <end position="696"/>
    </location>
</feature>
<dbReference type="SMART" id="SM00293">
    <property type="entry name" value="PWWP"/>
    <property type="match status" value="1"/>
</dbReference>
<evidence type="ECO:0000313" key="4">
    <source>
        <dbReference type="Proteomes" id="UP001318860"/>
    </source>
</evidence>
<protein>
    <recommendedName>
        <fullName evidence="2">PWWP domain-containing protein</fullName>
    </recommendedName>
</protein>
<evidence type="ECO:0000256" key="1">
    <source>
        <dbReference type="SAM" id="MobiDB-lite"/>
    </source>
</evidence>
<feature type="region of interest" description="Disordered" evidence="1">
    <location>
        <begin position="1"/>
        <end position="30"/>
    </location>
</feature>
<evidence type="ECO:0000259" key="2">
    <source>
        <dbReference type="PROSITE" id="PS50812"/>
    </source>
</evidence>
<dbReference type="CDD" id="cd05162">
    <property type="entry name" value="PWWP"/>
    <property type="match status" value="1"/>
</dbReference>
<dbReference type="SUPFAM" id="SSF63748">
    <property type="entry name" value="Tudor/PWWP/MBT"/>
    <property type="match status" value="1"/>
</dbReference>
<feature type="region of interest" description="Disordered" evidence="1">
    <location>
        <begin position="500"/>
        <end position="617"/>
    </location>
</feature>
<dbReference type="Gene3D" id="2.30.30.140">
    <property type="match status" value="1"/>
</dbReference>
<organism evidence="3 4">
    <name type="scientific">Rehmannia glutinosa</name>
    <name type="common">Chinese foxglove</name>
    <dbReference type="NCBI Taxonomy" id="99300"/>
    <lineage>
        <taxon>Eukaryota</taxon>
        <taxon>Viridiplantae</taxon>
        <taxon>Streptophyta</taxon>
        <taxon>Embryophyta</taxon>
        <taxon>Tracheophyta</taxon>
        <taxon>Spermatophyta</taxon>
        <taxon>Magnoliopsida</taxon>
        <taxon>eudicotyledons</taxon>
        <taxon>Gunneridae</taxon>
        <taxon>Pentapetalae</taxon>
        <taxon>asterids</taxon>
        <taxon>lamiids</taxon>
        <taxon>Lamiales</taxon>
        <taxon>Orobanchaceae</taxon>
        <taxon>Rehmannieae</taxon>
        <taxon>Rehmannia</taxon>
    </lineage>
</organism>
<comment type="caution">
    <text evidence="3">The sequence shown here is derived from an EMBL/GenBank/DDBJ whole genome shotgun (WGS) entry which is preliminary data.</text>
</comment>
<reference evidence="3 4" key="1">
    <citation type="journal article" date="2021" name="Comput. Struct. Biotechnol. J.">
        <title>De novo genome assembly of the potent medicinal plant Rehmannia glutinosa using nanopore technology.</title>
        <authorList>
            <person name="Ma L."/>
            <person name="Dong C."/>
            <person name="Song C."/>
            <person name="Wang X."/>
            <person name="Zheng X."/>
            <person name="Niu Y."/>
            <person name="Chen S."/>
            <person name="Feng W."/>
        </authorList>
    </citation>
    <scope>NUCLEOTIDE SEQUENCE [LARGE SCALE GENOMIC DNA]</scope>
    <source>
        <strain evidence="3">DH-2019</strain>
    </source>
</reference>
<name>A0ABR0UUS1_REHGL</name>
<dbReference type="PROSITE" id="PS50812">
    <property type="entry name" value="PWWP"/>
    <property type="match status" value="1"/>
</dbReference>
<proteinExistence type="predicted"/>
<accession>A0ABR0UUS1</accession>
<dbReference type="PANTHER" id="PTHR42851">
    <property type="entry name" value="ALDOLASE-RELATED"/>
    <property type="match status" value="1"/>
</dbReference>
<evidence type="ECO:0000313" key="3">
    <source>
        <dbReference type="EMBL" id="KAK6126037.1"/>
    </source>
</evidence>
<feature type="compositionally biased region" description="Polar residues" evidence="1">
    <location>
        <begin position="578"/>
        <end position="592"/>
    </location>
</feature>
<dbReference type="Pfam" id="PF00855">
    <property type="entry name" value="PWWP"/>
    <property type="match status" value="1"/>
</dbReference>
<dbReference type="InterPro" id="IPR053063">
    <property type="entry name" value="PWWP_domain_containing_PDP"/>
</dbReference>
<keyword evidence="4" id="KW-1185">Reference proteome</keyword>
<gene>
    <name evidence="3" type="ORF">DH2020_040151</name>
</gene>
<dbReference type="Proteomes" id="UP001318860">
    <property type="component" value="Unassembled WGS sequence"/>
</dbReference>
<feature type="compositionally biased region" description="Polar residues" evidence="1">
    <location>
        <begin position="9"/>
        <end position="21"/>
    </location>
</feature>
<feature type="region of interest" description="Disordered" evidence="1">
    <location>
        <begin position="203"/>
        <end position="230"/>
    </location>
</feature>
<dbReference type="EMBL" id="JABTTQ020002064">
    <property type="protein sequence ID" value="KAK6126037.1"/>
    <property type="molecule type" value="Genomic_DNA"/>
</dbReference>
<dbReference type="InterPro" id="IPR000313">
    <property type="entry name" value="PWWP_dom"/>
</dbReference>
<dbReference type="PANTHER" id="PTHR42851:SF19">
    <property type="entry name" value="PWWP DOMAIN-CONTAINING PROTEIN 2-RELATED"/>
    <property type="match status" value="1"/>
</dbReference>